<reference evidence="2" key="1">
    <citation type="submission" date="2010-08" db="EMBL/GenBank/DDBJ databases">
        <authorList>
            <person name="Muzny D."/>
            <person name="Qin X."/>
            <person name="Buhay C."/>
            <person name="Dugan-Rocha S."/>
            <person name="Ding Y."/>
            <person name="Chen G."/>
            <person name="Hawes A."/>
            <person name="Holder M."/>
            <person name="Jhangiani S."/>
            <person name="Johnson A."/>
            <person name="Khan Z."/>
            <person name="Li Z."/>
            <person name="Liu W."/>
            <person name="Liu X."/>
            <person name="Perez L."/>
            <person name="Shen H."/>
            <person name="Wang Q."/>
            <person name="Watt J."/>
            <person name="Xi L."/>
            <person name="Xin Y."/>
            <person name="Zhou J."/>
            <person name="Deng J."/>
            <person name="Jiang H."/>
            <person name="Liu Y."/>
            <person name="Qu J."/>
            <person name="Song X.-Z."/>
            <person name="Zhang L."/>
            <person name="Villasana D."/>
            <person name="Johnson A."/>
            <person name="Liu J."/>
            <person name="Liyanage D."/>
            <person name="Lorensuhewa L."/>
            <person name="Robinson T."/>
            <person name="Song A."/>
            <person name="Song B.-B."/>
            <person name="Dinh H."/>
            <person name="Thornton R."/>
            <person name="Coyle M."/>
            <person name="Francisco L."/>
            <person name="Jackson L."/>
            <person name="Javaid M."/>
            <person name="Korchina V."/>
            <person name="Kovar C."/>
            <person name="Mata R."/>
            <person name="Mathew T."/>
            <person name="Ngo R."/>
            <person name="Nguyen L."/>
            <person name="Nguyen N."/>
            <person name="Okwuonu G."/>
            <person name="Ongeri F."/>
            <person name="Pham C."/>
            <person name="Simmons D."/>
            <person name="Wilczek-Boney K."/>
            <person name="Hale W."/>
            <person name="Jakkamsetti A."/>
            <person name="Pham P."/>
            <person name="Ruth R."/>
            <person name="San Lucas F."/>
            <person name="Warren J."/>
            <person name="Zhang J."/>
            <person name="Zhao Z."/>
            <person name="Zhou C."/>
            <person name="Zhu D."/>
            <person name="Lee S."/>
            <person name="Bess C."/>
            <person name="Blankenburg K."/>
            <person name="Forbes L."/>
            <person name="Fu Q."/>
            <person name="Gubbala S."/>
            <person name="Hirani K."/>
            <person name="Jayaseelan J.C."/>
            <person name="Lara F."/>
            <person name="Munidasa M."/>
            <person name="Palculict T."/>
            <person name="Patil S."/>
            <person name="Pu L.-L."/>
            <person name="Saada N."/>
            <person name="Tang L."/>
            <person name="Weissenberger G."/>
            <person name="Zhu Y."/>
            <person name="Hemphill L."/>
            <person name="Shang Y."/>
            <person name="Youmans B."/>
            <person name="Ayvaz T."/>
            <person name="Ross M."/>
            <person name="Santibanez J."/>
            <person name="Aqrawi P."/>
            <person name="Gross S."/>
            <person name="Joshi V."/>
            <person name="Fowler G."/>
            <person name="Nazareth L."/>
            <person name="Reid J."/>
            <person name="Worley K."/>
            <person name="Petrosino J."/>
            <person name="Highlander S."/>
            <person name="Gibbs R."/>
        </authorList>
    </citation>
    <scope>NUCLEOTIDE SEQUENCE [LARGE SCALE GENOMIC DNA]</scope>
    <source>
        <strain evidence="2">DSM 15272</strain>
    </source>
</reference>
<dbReference type="AlphaFoldDB" id="E2SB04"/>
<dbReference type="Gene3D" id="3.40.430.10">
    <property type="entry name" value="Dihydrofolate Reductase, subunit A"/>
    <property type="match status" value="1"/>
</dbReference>
<name>E2SB04_9ACTN</name>
<dbReference type="Proteomes" id="UP000003111">
    <property type="component" value="Unassembled WGS sequence"/>
</dbReference>
<evidence type="ECO:0000313" key="2">
    <source>
        <dbReference type="EMBL" id="EFQ83550.1"/>
    </source>
</evidence>
<dbReference type="PANTHER" id="PTHR38011">
    <property type="entry name" value="DIHYDROFOLATE REDUCTASE FAMILY PROTEIN (AFU_ORTHOLOGUE AFUA_8G06820)"/>
    <property type="match status" value="1"/>
</dbReference>
<dbReference type="STRING" id="585531.HMPREF0063_11213"/>
<dbReference type="HOGENOM" id="CLU_043966_4_0_11"/>
<evidence type="ECO:0000313" key="3">
    <source>
        <dbReference type="Proteomes" id="UP000003111"/>
    </source>
</evidence>
<dbReference type="PANTHER" id="PTHR38011:SF11">
    <property type="entry name" value="2,5-DIAMINO-6-RIBOSYLAMINO-4(3H)-PYRIMIDINONE 5'-PHOSPHATE REDUCTASE"/>
    <property type="match status" value="1"/>
</dbReference>
<dbReference type="Pfam" id="PF01872">
    <property type="entry name" value="RibD_C"/>
    <property type="match status" value="1"/>
</dbReference>
<proteinExistence type="predicted"/>
<dbReference type="RefSeq" id="WP_007078234.1">
    <property type="nucleotide sequence ID" value="NZ_CM001024.1"/>
</dbReference>
<dbReference type="eggNOG" id="COG0262">
    <property type="taxonomic scope" value="Bacteria"/>
</dbReference>
<accession>E2SB04</accession>
<organism evidence="2 3">
    <name type="scientific">Aeromicrobium marinum DSM 15272</name>
    <dbReference type="NCBI Taxonomy" id="585531"/>
    <lineage>
        <taxon>Bacteria</taxon>
        <taxon>Bacillati</taxon>
        <taxon>Actinomycetota</taxon>
        <taxon>Actinomycetes</taxon>
        <taxon>Propionibacteriales</taxon>
        <taxon>Nocardioidaceae</taxon>
        <taxon>Aeromicrobium</taxon>
    </lineage>
</organism>
<sequence length="190" mass="20508">MRELTYLVAVSLDGLIAAPDGSYDAFSTEGDHMDVLFDEYADTIPTHVQDAVGITSDQSRFDTVVMGWDTYLPALSVGIDNPYRHLRQVVASRRSRTVPAGITVTADPLETVRALKADTHGTGVYLAGGGQLAATVIDEIDHLVLKINPLLLGDGIRLFGKTTHMPRGFALTSTRACDSGVVIAEYSRCR</sequence>
<dbReference type="GO" id="GO:0008703">
    <property type="term" value="F:5-amino-6-(5-phosphoribosylamino)uracil reductase activity"/>
    <property type="evidence" value="ECO:0007669"/>
    <property type="project" value="InterPro"/>
</dbReference>
<evidence type="ECO:0000259" key="1">
    <source>
        <dbReference type="Pfam" id="PF01872"/>
    </source>
</evidence>
<feature type="domain" description="Bacterial bifunctional deaminase-reductase C-terminal" evidence="1">
    <location>
        <begin position="4"/>
        <end position="182"/>
    </location>
</feature>
<protein>
    <recommendedName>
        <fullName evidence="1">Bacterial bifunctional deaminase-reductase C-terminal domain-containing protein</fullName>
    </recommendedName>
</protein>
<dbReference type="GO" id="GO:0009231">
    <property type="term" value="P:riboflavin biosynthetic process"/>
    <property type="evidence" value="ECO:0007669"/>
    <property type="project" value="InterPro"/>
</dbReference>
<dbReference type="OrthoDB" id="3471498at2"/>
<dbReference type="InterPro" id="IPR002734">
    <property type="entry name" value="RibDG_C"/>
</dbReference>
<dbReference type="InterPro" id="IPR024072">
    <property type="entry name" value="DHFR-like_dom_sf"/>
</dbReference>
<dbReference type="SUPFAM" id="SSF53597">
    <property type="entry name" value="Dihydrofolate reductase-like"/>
    <property type="match status" value="1"/>
</dbReference>
<gene>
    <name evidence="2" type="ORF">HMPREF0063_11213</name>
</gene>
<keyword evidence="3" id="KW-1185">Reference proteome</keyword>
<comment type="caution">
    <text evidence="2">The sequence shown here is derived from an EMBL/GenBank/DDBJ whole genome shotgun (WGS) entry which is preliminary data.</text>
</comment>
<dbReference type="InterPro" id="IPR050765">
    <property type="entry name" value="Riboflavin_Biosynth_HTPR"/>
</dbReference>
<dbReference type="EMBL" id="ACLF03000004">
    <property type="protein sequence ID" value="EFQ83550.1"/>
    <property type="molecule type" value="Genomic_DNA"/>
</dbReference>